<evidence type="ECO:0000259" key="1">
    <source>
        <dbReference type="Pfam" id="PF01797"/>
    </source>
</evidence>
<proteinExistence type="predicted"/>
<reference evidence="2 3" key="1">
    <citation type="submission" date="2018-12" db="EMBL/GenBank/DDBJ databases">
        <authorList>
            <consortium name="Pathogen Informatics"/>
        </authorList>
    </citation>
    <scope>NUCLEOTIDE SEQUENCE [LARGE SCALE GENOMIC DNA]</scope>
    <source>
        <strain evidence="2 3">NCTC7102</strain>
    </source>
</reference>
<dbReference type="SUPFAM" id="SSF143422">
    <property type="entry name" value="Transposase IS200-like"/>
    <property type="match status" value="1"/>
</dbReference>
<sequence length="89" mass="10251">MLLFLRSTSMQKHNINRSRHAAFLLHVHLVFVTKYRRKILGESHYAAFHQYAAEVCRDFGAELKESNGDVYHVHMLIEYPTNSAAFGTG</sequence>
<dbReference type="Gene3D" id="3.30.70.1290">
    <property type="entry name" value="Transposase IS200-like"/>
    <property type="match status" value="1"/>
</dbReference>
<dbReference type="InterPro" id="IPR036515">
    <property type="entry name" value="Transposase_17_sf"/>
</dbReference>
<name>A0A447JNH9_SALET</name>
<dbReference type="GO" id="GO:0004803">
    <property type="term" value="F:transposase activity"/>
    <property type="evidence" value="ECO:0007669"/>
    <property type="project" value="InterPro"/>
</dbReference>
<gene>
    <name evidence="2" type="ORF">NCTC7102_05042</name>
</gene>
<organism evidence="2 3">
    <name type="scientific">Salmonella enterica subsp. enterica serovar Daytona</name>
    <dbReference type="NCBI Taxonomy" id="1962639"/>
    <lineage>
        <taxon>Bacteria</taxon>
        <taxon>Pseudomonadati</taxon>
        <taxon>Pseudomonadota</taxon>
        <taxon>Gammaproteobacteria</taxon>
        <taxon>Enterobacterales</taxon>
        <taxon>Enterobacteriaceae</taxon>
        <taxon>Salmonella</taxon>
    </lineage>
</organism>
<dbReference type="AlphaFoldDB" id="A0A447JNH9"/>
<dbReference type="Proteomes" id="UP000281393">
    <property type="component" value="Chromosome"/>
</dbReference>
<dbReference type="GO" id="GO:0003677">
    <property type="term" value="F:DNA binding"/>
    <property type="evidence" value="ECO:0007669"/>
    <property type="project" value="InterPro"/>
</dbReference>
<dbReference type="PANTHER" id="PTHR33360:SF2">
    <property type="entry name" value="TRANSPOSASE FOR INSERTION SEQUENCE ELEMENT IS200"/>
    <property type="match status" value="1"/>
</dbReference>
<dbReference type="NCBIfam" id="NF033573">
    <property type="entry name" value="transpos_IS200"/>
    <property type="match status" value="1"/>
</dbReference>
<dbReference type="GO" id="GO:0006313">
    <property type="term" value="P:DNA transposition"/>
    <property type="evidence" value="ECO:0007669"/>
    <property type="project" value="InterPro"/>
</dbReference>
<dbReference type="Pfam" id="PF01797">
    <property type="entry name" value="Y1_Tnp"/>
    <property type="match status" value="1"/>
</dbReference>
<protein>
    <submittedName>
        <fullName evidence="2">IS element transposase</fullName>
    </submittedName>
</protein>
<dbReference type="PANTHER" id="PTHR33360">
    <property type="entry name" value="TRANSPOSASE FOR INSERTION SEQUENCE ELEMENT IS200"/>
    <property type="match status" value="1"/>
</dbReference>
<dbReference type="InterPro" id="IPR002686">
    <property type="entry name" value="Transposase_17"/>
</dbReference>
<dbReference type="EMBL" id="LR133909">
    <property type="protein sequence ID" value="VDY45689.1"/>
    <property type="molecule type" value="Genomic_DNA"/>
</dbReference>
<accession>A0A447JNH9</accession>
<evidence type="ECO:0000313" key="3">
    <source>
        <dbReference type="Proteomes" id="UP000281393"/>
    </source>
</evidence>
<feature type="domain" description="Transposase IS200-like" evidence="1">
    <location>
        <begin position="23"/>
        <end position="82"/>
    </location>
</feature>
<evidence type="ECO:0000313" key="2">
    <source>
        <dbReference type="EMBL" id="VDY45689.1"/>
    </source>
</evidence>